<evidence type="ECO:0000259" key="2">
    <source>
        <dbReference type="Pfam" id="PF01520"/>
    </source>
</evidence>
<protein>
    <submittedName>
        <fullName evidence="3">N-acetylmuramoyl-L-alanine amidase</fullName>
    </submittedName>
</protein>
<organism evidence="3 4">
    <name type="scientific">Eubacterium aggregans</name>
    <dbReference type="NCBI Taxonomy" id="81409"/>
    <lineage>
        <taxon>Bacteria</taxon>
        <taxon>Bacillati</taxon>
        <taxon>Bacillota</taxon>
        <taxon>Clostridia</taxon>
        <taxon>Eubacteriales</taxon>
        <taxon>Eubacteriaceae</taxon>
        <taxon>Eubacterium</taxon>
    </lineage>
</organism>
<name>A0A1H3YYU0_9FIRM</name>
<dbReference type="Proteomes" id="UP000199394">
    <property type="component" value="Unassembled WGS sequence"/>
</dbReference>
<evidence type="ECO:0000313" key="3">
    <source>
        <dbReference type="EMBL" id="SEA16321.1"/>
    </source>
</evidence>
<dbReference type="GO" id="GO:0009253">
    <property type="term" value="P:peptidoglycan catabolic process"/>
    <property type="evidence" value="ECO:0007669"/>
    <property type="project" value="InterPro"/>
</dbReference>
<accession>A0A1H3YYU0</accession>
<dbReference type="GO" id="GO:0008745">
    <property type="term" value="F:N-acetylmuramoyl-L-alanine amidase activity"/>
    <property type="evidence" value="ECO:0007669"/>
    <property type="project" value="InterPro"/>
</dbReference>
<evidence type="ECO:0000256" key="1">
    <source>
        <dbReference type="SAM" id="MobiDB-lite"/>
    </source>
</evidence>
<dbReference type="OrthoDB" id="1765919at2"/>
<feature type="region of interest" description="Disordered" evidence="1">
    <location>
        <begin position="185"/>
        <end position="213"/>
    </location>
</feature>
<dbReference type="RefSeq" id="WP_090305325.1">
    <property type="nucleotide sequence ID" value="NZ_FNRK01000004.1"/>
</dbReference>
<dbReference type="Gene3D" id="3.40.630.40">
    <property type="entry name" value="Zn-dependent exopeptidases"/>
    <property type="match status" value="1"/>
</dbReference>
<dbReference type="SUPFAM" id="SSF53187">
    <property type="entry name" value="Zn-dependent exopeptidases"/>
    <property type="match status" value="1"/>
</dbReference>
<evidence type="ECO:0000313" key="4">
    <source>
        <dbReference type="Proteomes" id="UP000199394"/>
    </source>
</evidence>
<gene>
    <name evidence="3" type="ORF">SAMN04515656_104159</name>
</gene>
<keyword evidence="4" id="KW-1185">Reference proteome</keyword>
<feature type="domain" description="MurNAc-LAA" evidence="2">
    <location>
        <begin position="7"/>
        <end position="151"/>
    </location>
</feature>
<proteinExistence type="predicted"/>
<dbReference type="STRING" id="81409.SAMN04515656_104159"/>
<dbReference type="AlphaFoldDB" id="A0A1H3YYU0"/>
<reference evidence="3 4" key="1">
    <citation type="submission" date="2016-10" db="EMBL/GenBank/DDBJ databases">
        <authorList>
            <person name="de Groot N.N."/>
        </authorList>
    </citation>
    <scope>NUCLEOTIDE SEQUENCE [LARGE SCALE GENOMIC DNA]</scope>
    <source>
        <strain evidence="3 4">SR12</strain>
    </source>
</reference>
<dbReference type="EMBL" id="FNRK01000004">
    <property type="protein sequence ID" value="SEA16321.1"/>
    <property type="molecule type" value="Genomic_DNA"/>
</dbReference>
<feature type="compositionally biased region" description="Basic and acidic residues" evidence="1">
    <location>
        <begin position="190"/>
        <end position="206"/>
    </location>
</feature>
<sequence>MGFKPFIAIGHGVTTENKWDPGTVWENNVEADIAKIIVGGILEVFVSNGKDYVTDYPENDMNIIECVESANKRGCTHYVSIHLDWEKAESGMFALYVSDAGAALGADIRNAVTSRMDYIDKGNRYQDDYEVTGTLMEATIFEAGSIDDDGQFLKDNGRFFGNCIAYGIMDRAGENYKELDGSVVVAPSKPENKPESSGKIEEDGKWGSDTTSKAQNKFGTPVDGVISGQLESCREYICEDYGTFEWDNGDGSPFISALQRLIGANDDGWFGFESAVKLQTFLKVPADGYIGPVSVLAFQKWLNS</sequence>
<dbReference type="InterPro" id="IPR002508">
    <property type="entry name" value="MurNAc-LAA_cat"/>
</dbReference>
<dbReference type="Pfam" id="PF01520">
    <property type="entry name" value="Amidase_3"/>
    <property type="match status" value="1"/>
</dbReference>